<name>A0A8H6EIB0_9HELO</name>
<dbReference type="EMBL" id="JABFCT010000009">
    <property type="protein sequence ID" value="KAF5872910.1"/>
    <property type="molecule type" value="Genomic_DNA"/>
</dbReference>
<accession>A0A8H6EIB0</accession>
<keyword evidence="3" id="KW-1185">Reference proteome</keyword>
<evidence type="ECO:0000313" key="2">
    <source>
        <dbReference type="EMBL" id="KAF5872910.1"/>
    </source>
</evidence>
<dbReference type="RefSeq" id="XP_037191856.1">
    <property type="nucleotide sequence ID" value="XM_037338550.1"/>
</dbReference>
<protein>
    <submittedName>
        <fullName evidence="2">Putative integral membrane protein</fullName>
    </submittedName>
</protein>
<reference evidence="2 3" key="1">
    <citation type="journal article" date="2020" name="Phytopathology">
        <title>A high-quality genome resource of Botrytis fragariae, a new and rapidly spreading fungal pathogen causing strawberry gray mold in the U.S.A.</title>
        <authorList>
            <person name="Wu Y."/>
            <person name="Saski C.A."/>
            <person name="Schnabel G."/>
            <person name="Xiao S."/>
            <person name="Hu M."/>
        </authorList>
    </citation>
    <scope>NUCLEOTIDE SEQUENCE [LARGE SCALE GENOMIC DNA]</scope>
    <source>
        <strain evidence="2 3">BVB16</strain>
    </source>
</reference>
<proteinExistence type="predicted"/>
<gene>
    <name evidence="2" type="ORF">Bfra_008187</name>
</gene>
<keyword evidence="1" id="KW-0472">Membrane</keyword>
<keyword evidence="1" id="KW-1133">Transmembrane helix</keyword>
<keyword evidence="1" id="KW-0812">Transmembrane</keyword>
<evidence type="ECO:0000256" key="1">
    <source>
        <dbReference type="SAM" id="Phobius"/>
    </source>
</evidence>
<dbReference type="Proteomes" id="UP000531561">
    <property type="component" value="Unassembled WGS sequence"/>
</dbReference>
<sequence length="309" mass="33858">MAVTPIQFLVSSLPPEVLAKIPAIAAPLGVTSNLVNPTSRGWILAIVSSILAGLMIICYSIRVYTRLAIQRKFDTYHSFGHLDLVLICQQLGALVSAKFDRLQWMKICVFIGATLSSLFYLAITVVQFYLAMPFNGETWKSHIISARTLIGITFSVPAAAVGLGIDVYLFILSLIAAIRLHLPTRKRIPAMMIFNVGLLVCMGSALSIYYRTSALCYAASYPCVYFSAHTDTHFRGAHTTNFTDESKQEPAMTRPAPTEALGRNLYPNLGMTSLSNFEGSGFSSRGFNGLSTQPAGENLFPIATHELRY</sequence>
<dbReference type="GeneID" id="59262242"/>
<feature type="transmembrane region" description="Helical" evidence="1">
    <location>
        <begin position="107"/>
        <end position="130"/>
    </location>
</feature>
<organism evidence="2 3">
    <name type="scientific">Botrytis fragariae</name>
    <dbReference type="NCBI Taxonomy" id="1964551"/>
    <lineage>
        <taxon>Eukaryota</taxon>
        <taxon>Fungi</taxon>
        <taxon>Dikarya</taxon>
        <taxon>Ascomycota</taxon>
        <taxon>Pezizomycotina</taxon>
        <taxon>Leotiomycetes</taxon>
        <taxon>Helotiales</taxon>
        <taxon>Sclerotiniaceae</taxon>
        <taxon>Botrytis</taxon>
    </lineage>
</organism>
<comment type="caution">
    <text evidence="2">The sequence shown here is derived from an EMBL/GenBank/DDBJ whole genome shotgun (WGS) entry which is preliminary data.</text>
</comment>
<feature type="transmembrane region" description="Helical" evidence="1">
    <location>
        <begin position="43"/>
        <end position="64"/>
    </location>
</feature>
<feature type="transmembrane region" description="Helical" evidence="1">
    <location>
        <begin position="150"/>
        <end position="178"/>
    </location>
</feature>
<dbReference type="AlphaFoldDB" id="A0A8H6EIB0"/>
<dbReference type="OrthoDB" id="3542691at2759"/>
<feature type="transmembrane region" description="Helical" evidence="1">
    <location>
        <begin position="190"/>
        <end position="210"/>
    </location>
</feature>
<evidence type="ECO:0000313" key="3">
    <source>
        <dbReference type="Proteomes" id="UP000531561"/>
    </source>
</evidence>